<gene>
    <name evidence="1" type="ORF">ACFYNZ_32880</name>
</gene>
<organism evidence="1 2">
    <name type="scientific">Streptomyces kebangsaanensis</name>
    <dbReference type="NCBI Taxonomy" id="864058"/>
    <lineage>
        <taxon>Bacteria</taxon>
        <taxon>Bacillati</taxon>
        <taxon>Actinomycetota</taxon>
        <taxon>Actinomycetes</taxon>
        <taxon>Kitasatosporales</taxon>
        <taxon>Streptomycetaceae</taxon>
        <taxon>Streptomyces</taxon>
    </lineage>
</organism>
<evidence type="ECO:0000313" key="2">
    <source>
        <dbReference type="Proteomes" id="UP001601197"/>
    </source>
</evidence>
<comment type="caution">
    <text evidence="1">The sequence shown here is derived from an EMBL/GenBank/DDBJ whole genome shotgun (WGS) entry which is preliminary data.</text>
</comment>
<dbReference type="Proteomes" id="UP001601197">
    <property type="component" value="Unassembled WGS sequence"/>
</dbReference>
<keyword evidence="2" id="KW-1185">Reference proteome</keyword>
<dbReference type="EMBL" id="JBIAFJ010000048">
    <property type="protein sequence ID" value="MFE9174184.1"/>
    <property type="molecule type" value="Genomic_DNA"/>
</dbReference>
<protein>
    <submittedName>
        <fullName evidence="1">Uncharacterized protein</fullName>
    </submittedName>
</protein>
<accession>A0ABW6L3E6</accession>
<proteinExistence type="predicted"/>
<dbReference type="RefSeq" id="WP_388353762.1">
    <property type="nucleotide sequence ID" value="NZ_JBIAFJ010000048.1"/>
</dbReference>
<sequence>MTPEYIRQALLQAHGPARLRLTGEAPSLALVRKALRRAQELPMDEARTRAAQLAASGLVGTLVEMEFLAIHLREQAVAVAVELPAE</sequence>
<evidence type="ECO:0000313" key="1">
    <source>
        <dbReference type="EMBL" id="MFE9174184.1"/>
    </source>
</evidence>
<reference evidence="1 2" key="1">
    <citation type="submission" date="2024-10" db="EMBL/GenBank/DDBJ databases">
        <title>The Natural Products Discovery Center: Release of the First 8490 Sequenced Strains for Exploring Actinobacteria Biosynthetic Diversity.</title>
        <authorList>
            <person name="Kalkreuter E."/>
            <person name="Kautsar S.A."/>
            <person name="Yang D."/>
            <person name="Bader C.D."/>
            <person name="Teijaro C.N."/>
            <person name="Fluegel L."/>
            <person name="Davis C.M."/>
            <person name="Simpson J.R."/>
            <person name="Lauterbach L."/>
            <person name="Steele A.D."/>
            <person name="Gui C."/>
            <person name="Meng S."/>
            <person name="Li G."/>
            <person name="Viehrig K."/>
            <person name="Ye F."/>
            <person name="Su P."/>
            <person name="Kiefer A.F."/>
            <person name="Nichols A."/>
            <person name="Cepeda A.J."/>
            <person name="Yan W."/>
            <person name="Fan B."/>
            <person name="Jiang Y."/>
            <person name="Adhikari A."/>
            <person name="Zheng C.-J."/>
            <person name="Schuster L."/>
            <person name="Cowan T.M."/>
            <person name="Smanski M.J."/>
            <person name="Chevrette M.G."/>
            <person name="De Carvalho L.P.S."/>
            <person name="Shen B."/>
        </authorList>
    </citation>
    <scope>NUCLEOTIDE SEQUENCE [LARGE SCALE GENOMIC DNA]</scope>
    <source>
        <strain evidence="1 2">NPDC007147</strain>
    </source>
</reference>
<name>A0ABW6L3E6_9ACTN</name>